<dbReference type="Proteomes" id="UP000038010">
    <property type="component" value="Unassembled WGS sequence"/>
</dbReference>
<protein>
    <recommendedName>
        <fullName evidence="1">Nudix hydrolase domain-containing protein</fullName>
    </recommendedName>
</protein>
<dbReference type="CDD" id="cd02883">
    <property type="entry name" value="NUDIX_Hydrolase"/>
    <property type="match status" value="1"/>
</dbReference>
<proteinExistence type="predicted"/>
<dbReference type="InterPro" id="IPR000086">
    <property type="entry name" value="NUDIX_hydrolase_dom"/>
</dbReference>
<dbReference type="PANTHER" id="PTHR43736">
    <property type="entry name" value="ADP-RIBOSE PYROPHOSPHATASE"/>
    <property type="match status" value="1"/>
</dbReference>
<sequence>MAKEHVHGKPSLPEFNATVDPTLAPFQISQGTYLENNPTVLYKSTEYHINGGIGSGAVVITDADVFAKSGSNATELPQTTMASQQQQPRVLLVRRAPTDSSPNLWEVPGGAVDFDDPTILHGAARELWEEAGLHATAFHRIVGPEHGQVLTTRRGRLFVKFHFLVDVKSYDVKLDENEHSDFCWATEAECEVGTVKRRVEGQETTLDIPFTSEAQKAAIMAGFEAWRKVQAAAN</sequence>
<reference evidence="2 3" key="1">
    <citation type="submission" date="2015-06" db="EMBL/GenBank/DDBJ databases">
        <title>Draft genome of the ant-associated black yeast Phialophora attae CBS 131958.</title>
        <authorList>
            <person name="Moreno L.F."/>
            <person name="Stielow B.J."/>
            <person name="de Hoog S."/>
            <person name="Vicente V.A."/>
            <person name="Weiss V.A."/>
            <person name="de Vries M."/>
            <person name="Cruz L.M."/>
            <person name="Souza E.M."/>
        </authorList>
    </citation>
    <scope>NUCLEOTIDE SEQUENCE [LARGE SCALE GENOMIC DNA]</scope>
    <source>
        <strain evidence="2 3">CBS 131958</strain>
    </source>
</reference>
<dbReference type="InterPro" id="IPR015797">
    <property type="entry name" value="NUDIX_hydrolase-like_dom_sf"/>
</dbReference>
<dbReference type="Pfam" id="PF00293">
    <property type="entry name" value="NUDIX"/>
    <property type="match status" value="1"/>
</dbReference>
<name>A0A0N1HL69_9EURO</name>
<dbReference type="EMBL" id="LFJN01000022">
    <property type="protein sequence ID" value="KPI37672.1"/>
    <property type="molecule type" value="Genomic_DNA"/>
</dbReference>
<evidence type="ECO:0000259" key="1">
    <source>
        <dbReference type="PROSITE" id="PS51462"/>
    </source>
</evidence>
<comment type="caution">
    <text evidence="2">The sequence shown here is derived from an EMBL/GenBank/DDBJ whole genome shotgun (WGS) entry which is preliminary data.</text>
</comment>
<dbReference type="SUPFAM" id="SSF55811">
    <property type="entry name" value="Nudix"/>
    <property type="match status" value="1"/>
</dbReference>
<gene>
    <name evidence="2" type="ORF">AB675_194</name>
</gene>
<dbReference type="PROSITE" id="PS51462">
    <property type="entry name" value="NUDIX"/>
    <property type="match status" value="1"/>
</dbReference>
<dbReference type="STRING" id="1664694.A0A0N1HL69"/>
<dbReference type="OrthoDB" id="276276at2759"/>
<dbReference type="Gene3D" id="3.90.79.10">
    <property type="entry name" value="Nucleoside Triphosphate Pyrophosphohydrolase"/>
    <property type="match status" value="1"/>
</dbReference>
<organism evidence="2 3">
    <name type="scientific">Cyphellophora attinorum</name>
    <dbReference type="NCBI Taxonomy" id="1664694"/>
    <lineage>
        <taxon>Eukaryota</taxon>
        <taxon>Fungi</taxon>
        <taxon>Dikarya</taxon>
        <taxon>Ascomycota</taxon>
        <taxon>Pezizomycotina</taxon>
        <taxon>Eurotiomycetes</taxon>
        <taxon>Chaetothyriomycetidae</taxon>
        <taxon>Chaetothyriales</taxon>
        <taxon>Cyphellophoraceae</taxon>
        <taxon>Cyphellophora</taxon>
    </lineage>
</organism>
<dbReference type="AlphaFoldDB" id="A0A0N1HL69"/>
<evidence type="ECO:0000313" key="3">
    <source>
        <dbReference type="Proteomes" id="UP000038010"/>
    </source>
</evidence>
<feature type="domain" description="Nudix hydrolase" evidence="1">
    <location>
        <begin position="68"/>
        <end position="207"/>
    </location>
</feature>
<evidence type="ECO:0000313" key="2">
    <source>
        <dbReference type="EMBL" id="KPI37672.1"/>
    </source>
</evidence>
<dbReference type="VEuPathDB" id="FungiDB:AB675_194"/>
<dbReference type="RefSeq" id="XP_017997635.1">
    <property type="nucleotide sequence ID" value="XM_018141879.1"/>
</dbReference>
<dbReference type="PANTHER" id="PTHR43736:SF1">
    <property type="entry name" value="DIHYDRONEOPTERIN TRIPHOSPHATE DIPHOSPHATASE"/>
    <property type="match status" value="1"/>
</dbReference>
<accession>A0A0N1HL69</accession>
<dbReference type="GeneID" id="28733748"/>
<keyword evidence="3" id="KW-1185">Reference proteome</keyword>